<dbReference type="GO" id="GO:0009231">
    <property type="term" value="P:riboflavin biosynthetic process"/>
    <property type="evidence" value="ECO:0007669"/>
    <property type="project" value="InterPro"/>
</dbReference>
<dbReference type="SUPFAM" id="SSF53597">
    <property type="entry name" value="Dihydrofolate reductase-like"/>
    <property type="match status" value="1"/>
</dbReference>
<evidence type="ECO:0000313" key="2">
    <source>
        <dbReference type="EMBL" id="STY44501.1"/>
    </source>
</evidence>
<dbReference type="Gene3D" id="3.40.430.10">
    <property type="entry name" value="Dihydrofolate Reductase, subunit A"/>
    <property type="match status" value="1"/>
</dbReference>
<feature type="domain" description="Bacterial bifunctional deaminase-reductase C-terminal" evidence="1">
    <location>
        <begin position="5"/>
        <end position="162"/>
    </location>
</feature>
<accession>A0A378MDX6</accession>
<protein>
    <submittedName>
        <fullName evidence="2">Pyrimidine deaminase</fullName>
    </submittedName>
</protein>
<dbReference type="EMBL" id="UGPG01000001">
    <property type="protein sequence ID" value="STY44501.1"/>
    <property type="molecule type" value="Genomic_DNA"/>
</dbReference>
<dbReference type="RefSeq" id="WP_115345992.1">
    <property type="nucleotide sequence ID" value="NZ_UGPG01000001.1"/>
</dbReference>
<dbReference type="PANTHER" id="PTHR38011">
    <property type="entry name" value="DIHYDROFOLATE REDUCTASE FAMILY PROTEIN (AFU_ORTHOLOGUE AFUA_8G06820)"/>
    <property type="match status" value="1"/>
</dbReference>
<organism evidence="2 3">
    <name type="scientific">Listeria grayi</name>
    <name type="common">Listeria murrayi</name>
    <dbReference type="NCBI Taxonomy" id="1641"/>
    <lineage>
        <taxon>Bacteria</taxon>
        <taxon>Bacillati</taxon>
        <taxon>Bacillota</taxon>
        <taxon>Bacilli</taxon>
        <taxon>Bacillales</taxon>
        <taxon>Listeriaceae</taxon>
        <taxon>Listeria</taxon>
    </lineage>
</organism>
<dbReference type="Pfam" id="PF01872">
    <property type="entry name" value="RibD_C"/>
    <property type="match status" value="1"/>
</dbReference>
<dbReference type="InterPro" id="IPR002734">
    <property type="entry name" value="RibDG_C"/>
</dbReference>
<gene>
    <name evidence="2" type="primary">yyaP</name>
    <name evidence="2" type="ORF">NCTC10815_01843</name>
</gene>
<evidence type="ECO:0000313" key="3">
    <source>
        <dbReference type="Proteomes" id="UP000254879"/>
    </source>
</evidence>
<sequence>MEGKHVSLYIAMSLDGYIADESGSVAWFDQVDQDGDMGYAAFFENIDTVVMGKKTYQQIFSLTDAFPYADKAVYVFSSKQANTENEHAKFVKGSSEDWLDSIEGEKIWLVGGADLIKQFLKEKVIDEYVITVAPILLGKGIPLFDVASSIGLTLKAVSQFGQFAQLTYHNQEEAK</sequence>
<dbReference type="Proteomes" id="UP000254879">
    <property type="component" value="Unassembled WGS sequence"/>
</dbReference>
<proteinExistence type="predicted"/>
<name>A0A378MDX6_LISGR</name>
<dbReference type="GO" id="GO:0008703">
    <property type="term" value="F:5-amino-6-(5-phosphoribosylamino)uracil reductase activity"/>
    <property type="evidence" value="ECO:0007669"/>
    <property type="project" value="InterPro"/>
</dbReference>
<dbReference type="AlphaFoldDB" id="A0A378MDX6"/>
<evidence type="ECO:0000259" key="1">
    <source>
        <dbReference type="Pfam" id="PF01872"/>
    </source>
</evidence>
<reference evidence="2 3" key="1">
    <citation type="submission" date="2018-06" db="EMBL/GenBank/DDBJ databases">
        <authorList>
            <consortium name="Pathogen Informatics"/>
            <person name="Doyle S."/>
        </authorList>
    </citation>
    <scope>NUCLEOTIDE SEQUENCE [LARGE SCALE GENOMIC DNA]</scope>
    <source>
        <strain evidence="3">NCTC 10815</strain>
    </source>
</reference>
<dbReference type="InterPro" id="IPR024072">
    <property type="entry name" value="DHFR-like_dom_sf"/>
</dbReference>
<dbReference type="InterPro" id="IPR050765">
    <property type="entry name" value="Riboflavin_Biosynth_HTPR"/>
</dbReference>
<dbReference type="PANTHER" id="PTHR38011:SF11">
    <property type="entry name" value="2,5-DIAMINO-6-RIBOSYLAMINO-4(3H)-PYRIMIDINONE 5'-PHOSPHATE REDUCTASE"/>
    <property type="match status" value="1"/>
</dbReference>